<dbReference type="KEGG" id="nan:AArc1_5044"/>
<dbReference type="SUPFAM" id="SSF143011">
    <property type="entry name" value="RelE-like"/>
    <property type="match status" value="1"/>
</dbReference>
<name>A0A346P9Q0_9EURY</name>
<dbReference type="AlphaFoldDB" id="A0A346P9Q0"/>
<reference evidence="1 2" key="1">
    <citation type="submission" date="2017-10" db="EMBL/GenBank/DDBJ databases">
        <title>Phenotypic and genomic properties of facultatively anaerobic sulfur-reducing natronoarchaea from hypersaline soda lakes.</title>
        <authorList>
            <person name="Sorokin D.Y."/>
            <person name="Kublanov I.V."/>
            <person name="Roman P."/>
            <person name="Sinninghe Damste J.S."/>
            <person name="Golyshin P.N."/>
            <person name="Rojo D."/>
            <person name="Ciordia S."/>
            <person name="Mena Md.C."/>
            <person name="Ferrer M."/>
            <person name="Messina E."/>
            <person name="Smedile F."/>
            <person name="La Spada G."/>
            <person name="La Cono V."/>
            <person name="Yakimov M.M."/>
        </authorList>
    </citation>
    <scope>NUCLEOTIDE SEQUENCE [LARGE SCALE GENOMIC DNA]</scope>
    <source>
        <strain evidence="1 2">AArc1</strain>
        <plasmid evidence="2">paarc1-02</plasmid>
    </source>
</reference>
<proteinExistence type="predicted"/>
<accession>A0A346P9Q0</accession>
<organism evidence="1 2">
    <name type="scientific">Natrarchaeobaculum sulfurireducens</name>
    <dbReference type="NCBI Taxonomy" id="2044521"/>
    <lineage>
        <taxon>Archaea</taxon>
        <taxon>Methanobacteriati</taxon>
        <taxon>Methanobacteriota</taxon>
        <taxon>Stenosarchaea group</taxon>
        <taxon>Halobacteria</taxon>
        <taxon>Halobacteriales</taxon>
        <taxon>Natrialbaceae</taxon>
        <taxon>Natrarchaeobaculum</taxon>
    </lineage>
</organism>
<geneLocation type="plasmid" evidence="2">
    <name>paarc1-02</name>
</geneLocation>
<evidence type="ECO:0000313" key="2">
    <source>
        <dbReference type="Proteomes" id="UP000258707"/>
    </source>
</evidence>
<keyword evidence="1" id="KW-0614">Plasmid</keyword>
<dbReference type="Proteomes" id="UP000258707">
    <property type="component" value="Plasmid pAArc1-02"/>
</dbReference>
<sequence length="82" mass="9561">MAIVLLHPDVEKKLQSLPNDIEARIRSKLTEAGENPGRHLKPLKGREEYSLRIGKRRAIIDWVTEQNELRVLELDTRDTVYQ</sequence>
<gene>
    <name evidence="1" type="ORF">AArc1_5044</name>
</gene>
<protein>
    <submittedName>
        <fullName evidence="1">Cytotoxic translational repressor of toxin-antitoxin stability system</fullName>
    </submittedName>
</protein>
<dbReference type="InterPro" id="IPR035093">
    <property type="entry name" value="RelE/ParE_toxin_dom_sf"/>
</dbReference>
<dbReference type="Gene3D" id="3.30.2310.20">
    <property type="entry name" value="RelE-like"/>
    <property type="match status" value="1"/>
</dbReference>
<dbReference type="EMBL" id="CP024046">
    <property type="protein sequence ID" value="AXR76245.1"/>
    <property type="molecule type" value="Genomic_DNA"/>
</dbReference>
<evidence type="ECO:0000313" key="1">
    <source>
        <dbReference type="EMBL" id="AXR76245.1"/>
    </source>
</evidence>